<keyword evidence="5" id="KW-0045">Antibiotic biosynthesis</keyword>
<keyword evidence="8" id="KW-1185">Reference proteome</keyword>
<dbReference type="PANTHER" id="PTHR45527:SF1">
    <property type="entry name" value="FATTY ACID SYNTHASE"/>
    <property type="match status" value="1"/>
</dbReference>
<feature type="domain" description="Carrier" evidence="6">
    <location>
        <begin position="2428"/>
        <end position="2502"/>
    </location>
</feature>
<dbReference type="GO" id="GO:0017000">
    <property type="term" value="P:antibiotic biosynthetic process"/>
    <property type="evidence" value="ECO:0007669"/>
    <property type="project" value="UniProtKB-KW"/>
</dbReference>
<dbReference type="Gene3D" id="2.30.38.10">
    <property type="entry name" value="Luciferase, Domain 3"/>
    <property type="match status" value="4"/>
</dbReference>
<dbReference type="FunFam" id="2.30.38.10:FF:000001">
    <property type="entry name" value="Non-ribosomal peptide synthetase PvdI"/>
    <property type="match status" value="4"/>
</dbReference>
<dbReference type="SUPFAM" id="SSF52777">
    <property type="entry name" value="CoA-dependent acyltransferases"/>
    <property type="match status" value="12"/>
</dbReference>
<dbReference type="Gene3D" id="3.30.559.30">
    <property type="entry name" value="Nonribosomal peptide synthetase, condensation domain"/>
    <property type="match status" value="6"/>
</dbReference>
<dbReference type="PROSITE" id="PS00012">
    <property type="entry name" value="PHOSPHOPANTETHEINE"/>
    <property type="match status" value="3"/>
</dbReference>
<evidence type="ECO:0000259" key="6">
    <source>
        <dbReference type="PROSITE" id="PS50075"/>
    </source>
</evidence>
<feature type="domain" description="Carrier" evidence="6">
    <location>
        <begin position="5003"/>
        <end position="5078"/>
    </location>
</feature>
<dbReference type="GO" id="GO:0009403">
    <property type="term" value="P:toxin biosynthetic process"/>
    <property type="evidence" value="ECO:0007669"/>
    <property type="project" value="UniProtKB-ARBA"/>
</dbReference>
<dbReference type="SUPFAM" id="SSF56801">
    <property type="entry name" value="Acetyl-CoA synthetase-like"/>
    <property type="match status" value="4"/>
</dbReference>
<dbReference type="NCBIfam" id="NF003417">
    <property type="entry name" value="PRK04813.1"/>
    <property type="match status" value="5"/>
</dbReference>
<dbReference type="GO" id="GO:0008610">
    <property type="term" value="P:lipid biosynthetic process"/>
    <property type="evidence" value="ECO:0007669"/>
    <property type="project" value="UniProtKB-ARBA"/>
</dbReference>
<dbReference type="InterPro" id="IPR029063">
    <property type="entry name" value="SAM-dependent_MTases_sf"/>
</dbReference>
<dbReference type="InterPro" id="IPR006162">
    <property type="entry name" value="Ppantetheine_attach_site"/>
</dbReference>
<comment type="cofactor">
    <cofactor evidence="1">
        <name>pantetheine 4'-phosphate</name>
        <dbReference type="ChEBI" id="CHEBI:47942"/>
    </cofactor>
</comment>
<dbReference type="Gene3D" id="3.30.559.10">
    <property type="entry name" value="Chloramphenicol acetyltransferase-like domain"/>
    <property type="match status" value="6"/>
</dbReference>
<gene>
    <name evidence="7" type="ORF">Ari01nite_61290</name>
</gene>
<evidence type="ECO:0000313" key="7">
    <source>
        <dbReference type="EMBL" id="GIE98664.1"/>
    </source>
</evidence>
<dbReference type="CDD" id="cd02440">
    <property type="entry name" value="AdoMet_MTases"/>
    <property type="match status" value="1"/>
</dbReference>
<dbReference type="Gene3D" id="3.30.300.30">
    <property type="match status" value="5"/>
</dbReference>
<evidence type="ECO:0000256" key="3">
    <source>
        <dbReference type="ARBA" id="ARBA00022553"/>
    </source>
</evidence>
<dbReference type="GO" id="GO:0003824">
    <property type="term" value="F:catalytic activity"/>
    <property type="evidence" value="ECO:0007669"/>
    <property type="project" value="InterPro"/>
</dbReference>
<feature type="domain" description="Carrier" evidence="6">
    <location>
        <begin position="3951"/>
        <end position="4026"/>
    </location>
</feature>
<comment type="caution">
    <text evidence="7">The sequence shown here is derived from an EMBL/GenBank/DDBJ whole genome shotgun (WGS) entry which is preliminary data.</text>
</comment>
<dbReference type="RefSeq" id="WP_203785676.1">
    <property type="nucleotide sequence ID" value="NZ_BOMV01000064.1"/>
</dbReference>
<reference evidence="7" key="1">
    <citation type="submission" date="2021-01" db="EMBL/GenBank/DDBJ databases">
        <title>Whole genome shotgun sequence of Actinoplanes rishiriensis NBRC 108556.</title>
        <authorList>
            <person name="Komaki H."/>
            <person name="Tamura T."/>
        </authorList>
    </citation>
    <scope>NUCLEOTIDE SEQUENCE</scope>
    <source>
        <strain evidence="7">NBRC 108556</strain>
    </source>
</reference>
<feature type="domain" description="Carrier" evidence="6">
    <location>
        <begin position="899"/>
        <end position="973"/>
    </location>
</feature>
<evidence type="ECO:0000256" key="5">
    <source>
        <dbReference type="ARBA" id="ARBA00023194"/>
    </source>
</evidence>
<dbReference type="InterPro" id="IPR025110">
    <property type="entry name" value="AMP-bd_C"/>
</dbReference>
<dbReference type="InterPro" id="IPR001242">
    <property type="entry name" value="Condensation_dom"/>
</dbReference>
<dbReference type="Pfam" id="PF00550">
    <property type="entry name" value="PP-binding"/>
    <property type="match status" value="4"/>
</dbReference>
<dbReference type="EMBL" id="BOMV01000064">
    <property type="protein sequence ID" value="GIE98664.1"/>
    <property type="molecule type" value="Genomic_DNA"/>
</dbReference>
<dbReference type="InterPro" id="IPR010060">
    <property type="entry name" value="NRPS_synth"/>
</dbReference>
<dbReference type="InterPro" id="IPR023213">
    <property type="entry name" value="CAT-like_dom_sf"/>
</dbReference>
<dbReference type="FunFam" id="3.30.300.30:FF:000015">
    <property type="entry name" value="Nonribosomal peptide synthase SidD"/>
    <property type="match status" value="1"/>
</dbReference>
<dbReference type="InterPro" id="IPR045851">
    <property type="entry name" value="AMP-bd_C_sf"/>
</dbReference>
<dbReference type="Gene3D" id="3.40.50.980">
    <property type="match status" value="8"/>
</dbReference>
<dbReference type="Pfam" id="PF08242">
    <property type="entry name" value="Methyltransf_12"/>
    <property type="match status" value="1"/>
</dbReference>
<dbReference type="NCBIfam" id="TIGR01733">
    <property type="entry name" value="AA-adenyl-dom"/>
    <property type="match status" value="4"/>
</dbReference>
<dbReference type="Pfam" id="PF13193">
    <property type="entry name" value="AMP-binding_C"/>
    <property type="match status" value="4"/>
</dbReference>
<dbReference type="PROSITE" id="PS50075">
    <property type="entry name" value="CARRIER"/>
    <property type="match status" value="4"/>
</dbReference>
<dbReference type="CDD" id="cd05930">
    <property type="entry name" value="A_NRPS"/>
    <property type="match status" value="1"/>
</dbReference>
<accession>A0A919MXK3</accession>
<evidence type="ECO:0000313" key="8">
    <source>
        <dbReference type="Proteomes" id="UP000636960"/>
    </source>
</evidence>
<keyword evidence="3" id="KW-0597">Phosphoprotein</keyword>
<dbReference type="InterPro" id="IPR036736">
    <property type="entry name" value="ACP-like_sf"/>
</dbReference>
<dbReference type="GO" id="GO:0031177">
    <property type="term" value="F:phosphopantetheine binding"/>
    <property type="evidence" value="ECO:0007669"/>
    <property type="project" value="InterPro"/>
</dbReference>
<dbReference type="SMART" id="SM00823">
    <property type="entry name" value="PKS_PP"/>
    <property type="match status" value="4"/>
</dbReference>
<evidence type="ECO:0000256" key="1">
    <source>
        <dbReference type="ARBA" id="ARBA00001957"/>
    </source>
</evidence>
<keyword evidence="4" id="KW-0677">Repeat</keyword>
<proteinExistence type="predicted"/>
<dbReference type="Gene3D" id="3.40.50.150">
    <property type="entry name" value="Vaccinia Virus protein VP39"/>
    <property type="match status" value="1"/>
</dbReference>
<dbReference type="SUPFAM" id="SSF47336">
    <property type="entry name" value="ACP-like"/>
    <property type="match status" value="4"/>
</dbReference>
<dbReference type="InterPro" id="IPR009081">
    <property type="entry name" value="PP-bd_ACP"/>
</dbReference>
<evidence type="ECO:0000256" key="2">
    <source>
        <dbReference type="ARBA" id="ARBA00022450"/>
    </source>
</evidence>
<dbReference type="InterPro" id="IPR020845">
    <property type="entry name" value="AMP-binding_CS"/>
</dbReference>
<evidence type="ECO:0000256" key="4">
    <source>
        <dbReference type="ARBA" id="ARBA00022737"/>
    </source>
</evidence>
<dbReference type="InterPro" id="IPR020806">
    <property type="entry name" value="PKS_PP-bd"/>
</dbReference>
<dbReference type="Gene3D" id="1.10.1200.10">
    <property type="entry name" value="ACP-like"/>
    <property type="match status" value="4"/>
</dbReference>
<keyword evidence="2" id="KW-0596">Phosphopantetheine</keyword>
<name>A0A919MXK3_9ACTN</name>
<dbReference type="InterPro" id="IPR010071">
    <property type="entry name" value="AA_adenyl_dom"/>
</dbReference>
<dbReference type="Pfam" id="PF00668">
    <property type="entry name" value="Condensation"/>
    <property type="match status" value="6"/>
</dbReference>
<dbReference type="PROSITE" id="PS00455">
    <property type="entry name" value="AMP_BINDING"/>
    <property type="match status" value="4"/>
</dbReference>
<dbReference type="FunFam" id="3.40.50.980:FF:000001">
    <property type="entry name" value="Non-ribosomal peptide synthetase"/>
    <property type="match status" value="3"/>
</dbReference>
<dbReference type="PANTHER" id="PTHR45527">
    <property type="entry name" value="NONRIBOSOMAL PEPTIDE SYNTHETASE"/>
    <property type="match status" value="1"/>
</dbReference>
<dbReference type="GO" id="GO:0072330">
    <property type="term" value="P:monocarboxylic acid biosynthetic process"/>
    <property type="evidence" value="ECO:0007669"/>
    <property type="project" value="UniProtKB-ARBA"/>
</dbReference>
<organism evidence="7 8">
    <name type="scientific">Paractinoplanes rishiriensis</name>
    <dbReference type="NCBI Taxonomy" id="1050105"/>
    <lineage>
        <taxon>Bacteria</taxon>
        <taxon>Bacillati</taxon>
        <taxon>Actinomycetota</taxon>
        <taxon>Actinomycetes</taxon>
        <taxon>Micromonosporales</taxon>
        <taxon>Micromonosporaceae</taxon>
        <taxon>Paractinoplanes</taxon>
    </lineage>
</organism>
<dbReference type="InterPro" id="IPR000873">
    <property type="entry name" value="AMP-dep_synth/lig_dom"/>
</dbReference>
<dbReference type="GO" id="GO:0005737">
    <property type="term" value="C:cytoplasm"/>
    <property type="evidence" value="ECO:0007669"/>
    <property type="project" value="TreeGrafter"/>
</dbReference>
<dbReference type="FunFam" id="1.10.1200.10:FF:000016">
    <property type="entry name" value="Non-ribosomal peptide synthase"/>
    <property type="match status" value="2"/>
</dbReference>
<dbReference type="CDD" id="cd19540">
    <property type="entry name" value="LCL_NRPS-like"/>
    <property type="match status" value="1"/>
</dbReference>
<protein>
    <recommendedName>
        <fullName evidence="6">Carrier domain-containing protein</fullName>
    </recommendedName>
</protein>
<dbReference type="Proteomes" id="UP000636960">
    <property type="component" value="Unassembled WGS sequence"/>
</dbReference>
<dbReference type="FunFam" id="3.40.50.12780:FF:000012">
    <property type="entry name" value="Non-ribosomal peptide synthetase"/>
    <property type="match status" value="3"/>
</dbReference>
<dbReference type="NCBIfam" id="TIGR01720">
    <property type="entry name" value="NRPS-para261"/>
    <property type="match status" value="1"/>
</dbReference>
<dbReference type="InterPro" id="IPR013217">
    <property type="entry name" value="Methyltransf_12"/>
</dbReference>
<dbReference type="GO" id="GO:0043041">
    <property type="term" value="P:amino acid activation for nonribosomal peptide biosynthetic process"/>
    <property type="evidence" value="ECO:0007669"/>
    <property type="project" value="TreeGrafter"/>
</dbReference>
<dbReference type="SUPFAM" id="SSF53335">
    <property type="entry name" value="S-adenosyl-L-methionine-dependent methyltransferases"/>
    <property type="match status" value="1"/>
</dbReference>
<dbReference type="Pfam" id="PF00501">
    <property type="entry name" value="AMP-binding"/>
    <property type="match status" value="4"/>
</dbReference>
<sequence>MTTLATWPELFAVQVRQRPQAVAVVYEGTALTYAEVDERANRLAHALIARGAGPERVVGLCLPRSADLIVAEVAVLKTGGAYLPIDPEYPAERIAYLLADATPTCVLTTTELAAVLPAGATAARLLLDDPAFAGELAGRPATEPSTTLTPAGAAYVIYTSGSTGRPKGVVVSHSGVVKLLATATGRLGVGPHSRVLQFASPSFDVAFFDLCLGLLTGGRLVVVPAERRVPGPPLADYAHEHGVTFMILPPALLAAMPAGCDLPAGATLLAGTERVSAELVARWAPGRPMFNAYGPTEATVNSTLGRCDPAVPPGATVPIGIADPDTRCHVLDAALRPTPAGGVGELYLGGPGLARGYLGRPALTAERFVADPFGPAGERLYRTGDLVRRREDGQLEFVGRADNQVKVRGYRIELGEIESVIGQHPAVAQVAVAAREDRPGDVRLAAYVVPRLDGPSHAADTTAEQVGQWKQLHELLYAAGRTESFVENFTGWNSTYDGLPIPVEQMREWRAATVDAILGLRPRRVLEIGVGSGLLLSRIAPRVEAYWGTDLSEEAIRTLRGQVAGVPELAGRVELSAQPADEVGGLPAGFFDTVVINSVAQYFPGVEYLLDVLAKATGLLAPGGSVFLGDVRHLRLLPALRAGVEALRHPGADPAVAWPAVRRAVRWEGELLVDPDLFTACRPALPGVTAVDVRVKRGRFHNELTRYRYDVVLRTAAVADAEPADEVTWAELAGRLVAGQDRAVRVTGLRNARLTADIAVLDTLDPGTGPAPEGPAVDPEDLHRLAAEHGWQAEVTWTAGTRDGRLDAVFTPPGVQPPPAYRAGDAAAEPDRYANRPAPFRDANALMKVLRAHARSWLPDYMVPSAFVPLDRIPMTTAGKVDRAALPAPDFAALTTGGAARDAREEVLCALYAEVLGLPEVGVDDDFFALGGDSIVSIQLVIRARQAGLVVTPRQVFQHRTVAALAPVLTTAADVVDDPDAGVGEMPLLPIMAWLDECGGPFGAFNQWLLIRLPSGADRDGLVRTLQAVADRHDALRSRLVRATATAPGRLVIAPRGTVAAEHWLHRTDAAGLAESQIRPLADEAARQAGNRLDPEAGVMVQAVWLDTGPARPGYLVVAVHHIVVDGVSWRILLPDLAEAGAAAAADRPAALASIGTPLRRWAEITAADAHRPDRIAELPYWTDQLTGPDPALGRRALDPVGDLDTVRRLTLRLPADRTAALLTTVPAAFHAGVNDVLLTALALAVTDWRRRRQDGTPPVLIALEGHGREEQIHPEVRLSRTLGWFTSVFPVRLDLGTVDVTEALAGGPAAGAALKRIKEQLNAVPDHGLGFGLLRYLNAETAAALAALPVPQISFNYLGRFAVATRQDTPWTPVPGAGVLAGGYDAEMPVAPYTLEVNAFTEDYPDGPRLGVTWAYPDALIDDASVATLAEGWFAALGALVEHTAAPGAGGFTPSDFPLVPLAQDDVDALVAAAPGLADVLPPTPLQLGFYFHATAGDADQYEVQQLVTLDGRLDAGALRRAVQGVLDRHAPLRAGFRDLADGRVVQVVVDGIEVPWRTIDLPADDPAAFEEELGRERAAGFDLAAPPLLRCLLIRHADDRHTLVLTHHHIVTDGWSVAVFLRDLLAGYTTHGEPPRLAAVTPYRRYLEWLAGRDQQAASDAWREALAGLDDPALLADPAAMPAPVRQVAVALPDDVAAILPQRVRSHGVTLGTVLHTAWGLLLGRLTGRRDVAFGSTVSGRQADVAGIESMIGLFINTVPVRMRWQPAEPLADLLTRFAAEQAALLDHQHLGLAAIQRLAGAEELFDSLVVMENYPDHAGLADPDGALRVTGVAFREATHYPVTLLVAPGPRLALTLEYDPGRIAPAVVARIRTGLARLLAAVVHTPAEPVGRIALHDAEGSPAYGPTFDVPDTTLPAAITARAARTPEAVAVLAGERALTYRELDDRAGELAARLVAQGAGPERIVAVAVPHRVELMVALLGVMKAGAAYLPLDPAHPAERLTAVLADAAAGIVVTTADVAARLPRRDGLSFVLVGDRPVAGPAAPVPNPATPDGAAYLIYTSGSTGRPKGVLVSHRAIVSQLEWSRRQFSFGTGDRMLQLAPIGFDTSVWELFWPLYTGGAVVIPPADAAQDPADLIALIRRHRVTAVTLVPSLVAAFLLSDQAREDTGWAATLRWVSSGGEALTGDLARRWHALTGTRLDNFYGPTETAVQVTWWPNDGTHAAAVPIGRAVGNTRLYVLDDHLQRVPVDVPGELYVAGAQLARGYLGRPGETALRFVADPFGAPGDRMYRTGDLVHRNADGTLTYVGRADDEIKVRGARVDPAEIEAWLAAQPGVAQAAVAARVTGSGGVGVVGCVVPAPGAPRPDGPALLAAAEAALPAALVPSAVLVVDALPLSPNGKIDRAAIAALPPAGRSAPEPGPAAGGDDRERVLAGVFAAVLNLSQVEPDGDFFALGGDSILSIAVSSRARRLDLPITPRDVLTLRTPRALAAHVPAAPPAPVRPEAESGGVGDVPLLPIVHWLRDTGAPIDRFTLPVLLTVPASADLAGLTRIVQAVLDRHDGLRARLRRIASVLWTMETIPAGAVDAGELMRRADVSSLPAGGLAAAIAAEAAAATDRLDPDQGRMLQAVWFDAGHHPGRLLLVAHHLVVDGVSWRIILEDLATAAAGSPLPAAGTSLRRYAQAVQAQAQAPQRLAELEHWIQVLAPGADLVPGPAPAPGAEARRSISRLTAAETRALLTTVPAALRAEITDVLLAALHHAVGGWRSATGRDTGGDLLVEIERHGREEIEPGLDLARTVGWLTAVQPVRLDRAGDDLAALVARTGDRLRAAPDGGLGYGMLRHLNAQTAPILARLAVPQVLFNYYGRFPAGTGAPWTPAAEELVTEVNGGLDLAHLLQVDVVCAETDRGPEFVATWTWADGPLSEDDVATLADGWAAALRELAAGPRLLALSPDELARVREISRAPVGDVWPLSPLQEGLYFHASYDAGALDVYTGQDAFDLAYRIDLARLRRAGAALLARNDGMRAGFASDGLSRPVQFVPDGLSLPVDEVDLSGLGETECAAAVAEVMAADRARRFDLADPPLCRLTLIRLPGGRDRLVVSHHLILWDGWSEELFVEQLFTLYERDGDATGLPPAGSYRDHLAWLSGQDTGSAIEHWRDALAGLTEPTMVGPADRRLAPALPERHAIELPAALGDRLREVTRRHGVTLNTVFTAAWGLVLGGFTGRSDVVFGMTVAGRHGDVPLVDSIVGLFLNTVPVRVAADPRESVLDLLLRLQDQRLTLMNYDHVGLADIQRAAGHTQLFDTLYVMQNFVDETESADLQRRHGIEAVEGVDATHYPLTLVVTPGIRFRLALDHRPEVVDGPAARALLDRLAGVLDRIAAAPDRPVGRLDLLTGEDRRILRDDWDRTRNPVGADTVADLLAEQAARTPGAVALVAGAQRLTYAQLDERVNRIARLLLARGAGPETVVALALPRTLDMVAALFAVLRTGAAYLPLELDLPAERLGLLLADTEPLCVLTTVPVTPLLPASAVPAVVVDAPEVIAELAALPGGPLDERETPAFRRGDRRRLEHPAYIIYTSGSTGRPKGVVTPYRGLTNMQLNHRAAIFGPVVAAAGRRLRIAHTVSFAFDMSWEELLWLVEGHEVHVCDEQLRRDAAGLVAYCDEHRIDVVNVTPTYAHHLIEQGLLDDGPGRHRPPLVLLGGEAVPEQVWSKLRDTDGVTGYNLYGPTEYTINTLGGGTGDSATSTVGTAIWNTRAYILDPFLRPAAPGAPGELYIGGIGLARGYHRQPGLTAERFVADPYGEPGERMYRTGDLVRRRPDGNLDFLGRTDDQVKIRGYRVELGEVESAIAGHPFVVHAAVVAQAAGGDGAKRLAGFLVRGPQWPPSDDDALRQVRAALKERLPGYMVPAALVAVDRLPLTVNGKLDTRALPAATVQTSAATRPPTTPAQSLLCDVYADLLGVPAVGIDDSFFDLGGHSLLAIRLVSRVRTALGAELSIRDLFEAPTVAELAGRVTGTPAGVASRPALRRTERPERPPLSSAQRRLWFLDRMQGPSAAYNFPLTLRLRGPLDVGALHGALHAVAGRHEVLRTVIGSENGEPYQRILPVERARPPLEVVEPADPAGVPEAVATAAARPFDLAADLPLRATVIRAGHDEYVLVLLLHHIVTDEWSDGPFLADLATAYAARLAGREPEWAPLPVQYADYARWQLDLLGEPDQPTAVAAAQYDFWRSTLDGAPEVLPLPLDRPRPAQAGADGDEVTVDLPADVVRRLRRLGAEAGASPFMVAHALTAALLHRVGAGDDIPLGAPIAGRTEEALHDLVGFFVNTLVLRTDLSGEPSFAGLLARVRDGDLAAFAHQDVPFEAVVEAVNPPRSLSRHPLFQVMVVHRNHVADAFTLAGLEVADQPLRTGTARFDLVVEFAERGGDAVTCRLTYRTQLFDRSTVRLLARRLVTLAAAAVAEPAAPLAGLDILVDDERERVLRSFNATGRPVEELTLPAAFAARVAERPDALAVVDGDRTVTYAELADRVRGLAGELAALGVRPESIVAVATPRSLETIVAVLAVLELGAAFLPLDLQHPADRLAFMLADSGTRHVLTTTAVAGALPEADGVTRVLVEPGVPAADQWAGPLPAPPAGLDHAAYVIYTSGSTGRPKGVTVTHEGIGSLVATAVDPMGVTAGSGILQFASIGFDVFVFEVAMAMCTGARLVIAPDEVRAPGPALTRLLAESDISHAILPPSLVAALPPGCELPAGLTVLVGTEQVPPEVIARWAATLRLFVAYGLTEATVNSTLWRAQPDWTGAVPIGQPDPNTVAYVLDRRLMPVPPGAIGELYIAGRGLARGYLGRPGLTAERFVADPYGPPGARMYRTGDRARWRADGLIDFLGRVDDQVKIRGHRIEPAEVETALTAHPDVAQAVIVVDGSGDAKRLVGYVVAAAGGADPVALRADLAGRLPSYLVPALIVVLDGELPRTPNGKVDRRKLPAPDWAALTGDGAPATPVQARLAELFAGILGLPRVGVHDNFFALGGHSMSCMRLIGEVRSAFGADLAVRDVFDAPTVAGLARLIDRPATDRPELAARPAGEASDGRAAPVQRYLWQAHQAAAPHGGWDLAFAFRGAGLDGDVFAAALDDVVERHAPLRTGYRWEDGELWTVGTPRPALERLAPTGRPLGEQLAGLSREPVDLTGRAPLRARLLTDATGEQAVLLTVHHLAVDEWSVVPLIRDLATAYEARRAGGEPRWTPLPVDYADYARWQYALLGDPADPSGRHARQLAEWRASLAGMPSRLQLPGARPRPDVPAGRSGLVPIVLDVAAHRAVDALARRTGTSMFMVFHAALAALLTGSGAGTDLPIGALVAGRAEPVLADLVGCFLTAVVLRTGTAGDPTFTELLARVRDTDLAALDRQDVPFDALLSAVDGLTPPAVLIVHHEEARLAGVGGADVRFESLSTGALRAELTLSFYEPLDDRPIHCDLEYDADRFDHAAVVALGESFRRLLTAAVADADRRLSDLYDEERTTR</sequence>
<dbReference type="CDD" id="cd19543">
    <property type="entry name" value="DCL_NRPS"/>
    <property type="match status" value="1"/>
</dbReference>
<dbReference type="FunFam" id="1.10.1200.10:FF:000005">
    <property type="entry name" value="Nonribosomal peptide synthetase 1"/>
    <property type="match status" value="1"/>
</dbReference>